<evidence type="ECO:0000313" key="3">
    <source>
        <dbReference type="Proteomes" id="UP001338125"/>
    </source>
</evidence>
<reference evidence="2 3" key="1">
    <citation type="submission" date="2024-01" db="EMBL/GenBank/DDBJ databases">
        <title>Complete genome of Cladobotryum mycophilum ATHUM6906.</title>
        <authorList>
            <person name="Christinaki A.C."/>
            <person name="Myridakis A.I."/>
            <person name="Kouvelis V.N."/>
        </authorList>
    </citation>
    <scope>NUCLEOTIDE SEQUENCE [LARGE SCALE GENOMIC DNA]</scope>
    <source>
        <strain evidence="2 3">ATHUM6906</strain>
    </source>
</reference>
<comment type="caution">
    <text evidence="2">The sequence shown here is derived from an EMBL/GenBank/DDBJ whole genome shotgun (WGS) entry which is preliminary data.</text>
</comment>
<feature type="transmembrane region" description="Helical" evidence="1">
    <location>
        <begin position="129"/>
        <end position="152"/>
    </location>
</feature>
<evidence type="ECO:0000256" key="1">
    <source>
        <dbReference type="SAM" id="Phobius"/>
    </source>
</evidence>
<accession>A0ABR0SZT4</accession>
<dbReference type="EMBL" id="JAVFKD010000002">
    <property type="protein sequence ID" value="KAK5997489.1"/>
    <property type="molecule type" value="Genomic_DNA"/>
</dbReference>
<gene>
    <name evidence="2" type="ORF">PT974_02852</name>
</gene>
<keyword evidence="1" id="KW-0472">Membrane</keyword>
<keyword evidence="1" id="KW-1133">Transmembrane helix</keyword>
<dbReference type="Proteomes" id="UP001338125">
    <property type="component" value="Unassembled WGS sequence"/>
</dbReference>
<evidence type="ECO:0000313" key="2">
    <source>
        <dbReference type="EMBL" id="KAK5997489.1"/>
    </source>
</evidence>
<sequence length="192" mass="21747">MISTVFAPEVLIVAAYYDLMMARQNQQRSRDYKERDGITWNLAQSYYVNLGGFVIQGNGIENAGYHHPYHLNAEQICELRDAGHLQKLPNITEEEIDAISRHDSLVKVIAVVQILWTVLQILMRAAKGLAISPLEFAVLAFVVCVVVIYALYWEKPSGVRATTTVMLCEDLSDELRKILETRDNILGLYVFS</sequence>
<proteinExistence type="predicted"/>
<keyword evidence="1" id="KW-0812">Transmembrane</keyword>
<dbReference type="PANTHER" id="PTHR35043:SF7">
    <property type="entry name" value="TRANSCRIPTION FACTOR DOMAIN-CONTAINING PROTEIN"/>
    <property type="match status" value="1"/>
</dbReference>
<protein>
    <submittedName>
        <fullName evidence="2">Uncharacterized protein</fullName>
    </submittedName>
</protein>
<name>A0ABR0SZT4_9HYPO</name>
<organism evidence="2 3">
    <name type="scientific">Cladobotryum mycophilum</name>
    <dbReference type="NCBI Taxonomy" id="491253"/>
    <lineage>
        <taxon>Eukaryota</taxon>
        <taxon>Fungi</taxon>
        <taxon>Dikarya</taxon>
        <taxon>Ascomycota</taxon>
        <taxon>Pezizomycotina</taxon>
        <taxon>Sordariomycetes</taxon>
        <taxon>Hypocreomycetidae</taxon>
        <taxon>Hypocreales</taxon>
        <taxon>Hypocreaceae</taxon>
        <taxon>Cladobotryum</taxon>
    </lineage>
</organism>
<dbReference type="PANTHER" id="PTHR35043">
    <property type="entry name" value="TRANSCRIPTION FACTOR DOMAIN-CONTAINING PROTEIN"/>
    <property type="match status" value="1"/>
</dbReference>
<keyword evidence="3" id="KW-1185">Reference proteome</keyword>